<feature type="signal peptide" evidence="1">
    <location>
        <begin position="1"/>
        <end position="29"/>
    </location>
</feature>
<organism evidence="2 3">
    <name type="scientific">Babesia bigemina</name>
    <dbReference type="NCBI Taxonomy" id="5866"/>
    <lineage>
        <taxon>Eukaryota</taxon>
        <taxon>Sar</taxon>
        <taxon>Alveolata</taxon>
        <taxon>Apicomplexa</taxon>
        <taxon>Aconoidasida</taxon>
        <taxon>Piroplasmida</taxon>
        <taxon>Babesiidae</taxon>
        <taxon>Babesia</taxon>
    </lineage>
</organism>
<protein>
    <recommendedName>
        <fullName evidence="4">6-Cys domain-containing protein</fullName>
    </recommendedName>
</protein>
<dbReference type="OrthoDB" id="361345at2759"/>
<keyword evidence="1" id="KW-0732">Signal</keyword>
<dbReference type="GeneID" id="24566121"/>
<dbReference type="Proteomes" id="UP000033188">
    <property type="component" value="Chromosome 4"/>
</dbReference>
<feature type="chain" id="PRO_5001596276" description="6-Cys domain-containing protein" evidence="1">
    <location>
        <begin position="30"/>
        <end position="832"/>
    </location>
</feature>
<evidence type="ECO:0000313" key="2">
    <source>
        <dbReference type="EMBL" id="CDR97580.1"/>
    </source>
</evidence>
<evidence type="ECO:0000256" key="1">
    <source>
        <dbReference type="SAM" id="SignalP"/>
    </source>
</evidence>
<dbReference type="KEGG" id="bbig:BBBOND_0400720"/>
<dbReference type="EMBL" id="LK391710">
    <property type="protein sequence ID" value="CDR97580.1"/>
    <property type="molecule type" value="Genomic_DNA"/>
</dbReference>
<dbReference type="RefSeq" id="XP_012769766.1">
    <property type="nucleotide sequence ID" value="XM_012914312.1"/>
</dbReference>
<gene>
    <name evidence="2" type="ORF">BBBOND_0400720</name>
</gene>
<dbReference type="OMA" id="YGCGTRP"/>
<sequence>MLALFSSSPAKCFSIAIFANLLLLRSVSGVDDTDVIKWVGDHSPASWFAYGDSNLGKHHLYFDVDLYRGEHVQVHCPAYSDYHTVLKPLDENMFYNTDAFHHKLNAIDEGGHYHYLSRWKINISEAFDCLTVKELPNEKWTISYLGKPTYLTMETLYFDCIATSDSGTLHTATVKLNIMPEYYLENETEEHIDFNTKAFSPDDTPFTYFKFPRSGSTLHLKCETKGTWSAALKDPYISGTQTMITKETYVINFDEQYFIGWLTDVSFLYCDQLGLGHFVMITQSNGKVLGVFWSHTMESSQPGMLKANFDVKKHLLLNFYCGSHCDKMYPKKIPQEFLVDGSSKLRHDQLLGNLGVIRRSPKSMTLDFSRYYSYSYYEAAWYSNETLSAAHSVIFSLNPACDFSNANSLDMDSKTCSVFLTTGKDVIIRGAKSTLGKLHMLPDSYSLFYWRKVQNPEAAWNEHTFERVTVTRRGVATSQDDHILKNASVVTFTVGTFDSPLYYIWSHNMDDDGKEADKILKVYFAHSSYLVKPDMNLPTNARGNIRGNTPYNSKVYHIVNRGAKGLKFSCSYFFESDYDAEYVLHPQGKNLIYSDVGTTHADLTEIPTVQFHEEFAVAGVSMYKVPESIDNYDFEMKFEPDKIIMAVYKQPLFFICARKDFDKSKHSYLVIGIDPFYQQERIYGCGTRPEFFLNKDGQTNSEHHCEFTLDDDKTVGFFCPMPIPSHFLEGDQKQWAPASDDPIATTNPYKNMVQCYDRTTYLQRLVGFKVDIGMFASPRDVGEVRSLWIFNNGQFIKNGKVAISKVICYCFNTEGRSVASIAVSSHFKKLAT</sequence>
<keyword evidence="3" id="KW-1185">Reference proteome</keyword>
<reference evidence="3" key="1">
    <citation type="journal article" date="2014" name="Nucleic Acids Res.">
        <title>The evolutionary dynamics of variant antigen genes in Babesia reveal a history of genomic innovation underlying host-parasite interaction.</title>
        <authorList>
            <person name="Jackson A.P."/>
            <person name="Otto T.D."/>
            <person name="Darby A."/>
            <person name="Ramaprasad A."/>
            <person name="Xia D."/>
            <person name="Echaide I.E."/>
            <person name="Farber M."/>
            <person name="Gahlot S."/>
            <person name="Gamble J."/>
            <person name="Gupta D."/>
            <person name="Gupta Y."/>
            <person name="Jackson L."/>
            <person name="Malandrin L."/>
            <person name="Malas T.B."/>
            <person name="Moussa E."/>
            <person name="Nair M."/>
            <person name="Reid A.J."/>
            <person name="Sanders M."/>
            <person name="Sharma J."/>
            <person name="Tracey A."/>
            <person name="Quail M.A."/>
            <person name="Weir W."/>
            <person name="Wastling J.M."/>
            <person name="Hall N."/>
            <person name="Willadsen P."/>
            <person name="Lingelbach K."/>
            <person name="Shiels B."/>
            <person name="Tait A."/>
            <person name="Berriman M."/>
            <person name="Allred D.R."/>
            <person name="Pain A."/>
        </authorList>
    </citation>
    <scope>NUCLEOTIDE SEQUENCE [LARGE SCALE GENOMIC DNA]</scope>
    <source>
        <strain evidence="3">Bond</strain>
    </source>
</reference>
<evidence type="ECO:0008006" key="4">
    <source>
        <dbReference type="Google" id="ProtNLM"/>
    </source>
</evidence>
<dbReference type="VEuPathDB" id="PiroplasmaDB:BBBOND_0400720"/>
<proteinExistence type="predicted"/>
<dbReference type="AlphaFoldDB" id="A0A061DEN3"/>
<evidence type="ECO:0000313" key="3">
    <source>
        <dbReference type="Proteomes" id="UP000033188"/>
    </source>
</evidence>
<name>A0A061DEN3_BABBI</name>
<accession>A0A061DEN3</accession>